<evidence type="ECO:0000256" key="2">
    <source>
        <dbReference type="ARBA" id="ARBA00023043"/>
    </source>
</evidence>
<dbReference type="SUPFAM" id="SSF48403">
    <property type="entry name" value="Ankyrin repeat"/>
    <property type="match status" value="1"/>
</dbReference>
<proteinExistence type="predicted"/>
<dbReference type="InterPro" id="IPR002110">
    <property type="entry name" value="Ankyrin_rpt"/>
</dbReference>
<dbReference type="EMBL" id="KB303456">
    <property type="protein sequence ID" value="ELU03153.1"/>
    <property type="molecule type" value="Genomic_DNA"/>
</dbReference>
<feature type="repeat" description="ANK" evidence="3">
    <location>
        <begin position="86"/>
        <end position="122"/>
    </location>
</feature>
<accession>R7UH70</accession>
<dbReference type="PANTHER" id="PTHR24171">
    <property type="entry name" value="ANKYRIN REPEAT DOMAIN-CONTAINING PROTEIN 39-RELATED"/>
    <property type="match status" value="1"/>
</dbReference>
<dbReference type="InterPro" id="IPR036770">
    <property type="entry name" value="Ankyrin_rpt-contain_sf"/>
</dbReference>
<dbReference type="PROSITE" id="PS50297">
    <property type="entry name" value="ANK_REP_REGION"/>
    <property type="match status" value="2"/>
</dbReference>
<reference evidence="6" key="1">
    <citation type="submission" date="2012-12" db="EMBL/GenBank/DDBJ databases">
        <authorList>
            <person name="Hellsten U."/>
            <person name="Grimwood J."/>
            <person name="Chapman J.A."/>
            <person name="Shapiro H."/>
            <person name="Aerts A."/>
            <person name="Otillar R.P."/>
            <person name="Terry A.Y."/>
            <person name="Boore J.L."/>
            <person name="Simakov O."/>
            <person name="Marletaz F."/>
            <person name="Cho S.-J."/>
            <person name="Edsinger-Gonzales E."/>
            <person name="Havlak P."/>
            <person name="Kuo D.-H."/>
            <person name="Larsson T."/>
            <person name="Lv J."/>
            <person name="Arendt D."/>
            <person name="Savage R."/>
            <person name="Osoegawa K."/>
            <person name="de Jong P."/>
            <person name="Lindberg D.R."/>
            <person name="Seaver E.C."/>
            <person name="Weisblat D.A."/>
            <person name="Putnam N.H."/>
            <person name="Grigoriev I.V."/>
            <person name="Rokhsar D.S."/>
        </authorList>
    </citation>
    <scope>NUCLEOTIDE SEQUENCE</scope>
    <source>
        <strain evidence="6">I ESC-2004</strain>
    </source>
</reference>
<dbReference type="SMART" id="SM00248">
    <property type="entry name" value="ANK"/>
    <property type="match status" value="3"/>
</dbReference>
<evidence type="ECO:0000256" key="3">
    <source>
        <dbReference type="PROSITE-ProRule" id="PRU00023"/>
    </source>
</evidence>
<dbReference type="Proteomes" id="UP000014760">
    <property type="component" value="Unassembled WGS sequence"/>
</dbReference>
<evidence type="ECO:0000313" key="5">
    <source>
        <dbReference type="EnsemblMetazoa" id="CapteP112255"/>
    </source>
</evidence>
<dbReference type="EnsemblMetazoa" id="CapteT112255">
    <property type="protein sequence ID" value="CapteP112255"/>
    <property type="gene ID" value="CapteG112255"/>
</dbReference>
<keyword evidence="2 3" id="KW-0040">ANK repeat</keyword>
<protein>
    <submittedName>
        <fullName evidence="4 5">Uncharacterized protein</fullName>
    </submittedName>
</protein>
<sequence>MLLDAGAEPSSHDNHERASLHWVCSEGDALANREIIVQQLIERGAFVNAKDDQGMQPLHLASKNTNAAIVGILLQAGADRDSRDTSRNTALHWAAQHKDQHQVPSIVDCLLHHGADPRAHDYH</sequence>
<gene>
    <name evidence="4" type="ORF">CAPTEDRAFT_112255</name>
</gene>
<reference evidence="4 6" key="2">
    <citation type="journal article" date="2013" name="Nature">
        <title>Insights into bilaterian evolution from three spiralian genomes.</title>
        <authorList>
            <person name="Simakov O."/>
            <person name="Marletaz F."/>
            <person name="Cho S.J."/>
            <person name="Edsinger-Gonzales E."/>
            <person name="Havlak P."/>
            <person name="Hellsten U."/>
            <person name="Kuo D.H."/>
            <person name="Larsson T."/>
            <person name="Lv J."/>
            <person name="Arendt D."/>
            <person name="Savage R."/>
            <person name="Osoegawa K."/>
            <person name="de Jong P."/>
            <person name="Grimwood J."/>
            <person name="Chapman J.A."/>
            <person name="Shapiro H."/>
            <person name="Aerts A."/>
            <person name="Otillar R.P."/>
            <person name="Terry A.Y."/>
            <person name="Boore J.L."/>
            <person name="Grigoriev I.V."/>
            <person name="Lindberg D.R."/>
            <person name="Seaver E.C."/>
            <person name="Weisblat D.A."/>
            <person name="Putnam N.H."/>
            <person name="Rokhsar D.S."/>
        </authorList>
    </citation>
    <scope>NUCLEOTIDE SEQUENCE</scope>
    <source>
        <strain evidence="4 6">I ESC-2004</strain>
    </source>
</reference>
<reference evidence="5" key="3">
    <citation type="submission" date="2015-06" db="UniProtKB">
        <authorList>
            <consortium name="EnsemblMetazoa"/>
        </authorList>
    </citation>
    <scope>IDENTIFICATION</scope>
</reference>
<dbReference type="Gene3D" id="1.25.40.20">
    <property type="entry name" value="Ankyrin repeat-containing domain"/>
    <property type="match status" value="2"/>
</dbReference>
<dbReference type="OMA" id="ACANRQH"/>
<feature type="non-terminal residue" evidence="4">
    <location>
        <position position="123"/>
    </location>
</feature>
<keyword evidence="1" id="KW-0677">Repeat</keyword>
<feature type="repeat" description="ANK" evidence="3">
    <location>
        <begin position="15"/>
        <end position="52"/>
    </location>
</feature>
<keyword evidence="6" id="KW-1185">Reference proteome</keyword>
<dbReference type="PROSITE" id="PS50088">
    <property type="entry name" value="ANK_REPEAT"/>
    <property type="match status" value="3"/>
</dbReference>
<name>R7UH70_CAPTE</name>
<dbReference type="OrthoDB" id="6121383at2759"/>
<dbReference type="HOGENOM" id="CLU_000134_18_9_1"/>
<dbReference type="Pfam" id="PF12796">
    <property type="entry name" value="Ank_2"/>
    <property type="match status" value="1"/>
</dbReference>
<organism evidence="4">
    <name type="scientific">Capitella teleta</name>
    <name type="common">Polychaete worm</name>
    <dbReference type="NCBI Taxonomy" id="283909"/>
    <lineage>
        <taxon>Eukaryota</taxon>
        <taxon>Metazoa</taxon>
        <taxon>Spiralia</taxon>
        <taxon>Lophotrochozoa</taxon>
        <taxon>Annelida</taxon>
        <taxon>Polychaeta</taxon>
        <taxon>Sedentaria</taxon>
        <taxon>Scolecida</taxon>
        <taxon>Capitellidae</taxon>
        <taxon>Capitella</taxon>
    </lineage>
</organism>
<evidence type="ECO:0000313" key="6">
    <source>
        <dbReference type="Proteomes" id="UP000014760"/>
    </source>
</evidence>
<evidence type="ECO:0000256" key="1">
    <source>
        <dbReference type="ARBA" id="ARBA00022737"/>
    </source>
</evidence>
<dbReference type="AlphaFoldDB" id="R7UH70"/>
<evidence type="ECO:0000313" key="4">
    <source>
        <dbReference type="EMBL" id="ELU03153.1"/>
    </source>
</evidence>
<feature type="repeat" description="ANK" evidence="3">
    <location>
        <begin position="53"/>
        <end position="85"/>
    </location>
</feature>
<dbReference type="EMBL" id="AMQN01001540">
    <property type="status" value="NOT_ANNOTATED_CDS"/>
    <property type="molecule type" value="Genomic_DNA"/>
</dbReference>
<dbReference type="STRING" id="283909.R7UH70"/>